<dbReference type="HOGENOM" id="CLU_053381_1_1_1"/>
<proteinExistence type="predicted"/>
<accession>F2PK88</accession>
<feature type="compositionally biased region" description="Gly residues" evidence="1">
    <location>
        <begin position="149"/>
        <end position="159"/>
    </location>
</feature>
<dbReference type="PANTHER" id="PTHR34883">
    <property type="entry name" value="SERINE-RICH PROTEIN, PUTATIVE-RELATED-RELATED"/>
    <property type="match status" value="1"/>
</dbReference>
<dbReference type="eggNOG" id="ENOG502T37Y">
    <property type="taxonomic scope" value="Eukaryota"/>
</dbReference>
<dbReference type="PANTHER" id="PTHR34883:SF20">
    <property type="entry name" value="PHYTOCYANIN DOMAIN-CONTAINING PROTEIN"/>
    <property type="match status" value="1"/>
</dbReference>
<keyword evidence="2" id="KW-0732">Signal</keyword>
<dbReference type="CDD" id="cd00920">
    <property type="entry name" value="Cupredoxin"/>
    <property type="match status" value="1"/>
</dbReference>
<dbReference type="InterPro" id="IPR052953">
    <property type="entry name" value="Ser-rich/MCO-related"/>
</dbReference>
<evidence type="ECO:0000256" key="1">
    <source>
        <dbReference type="SAM" id="MobiDB-lite"/>
    </source>
</evidence>
<evidence type="ECO:0000313" key="4">
    <source>
        <dbReference type="Proteomes" id="UP000009169"/>
    </source>
</evidence>
<dbReference type="VEuPathDB" id="FungiDB:TEQG_01344"/>
<dbReference type="Gene3D" id="2.60.40.420">
    <property type="entry name" value="Cupredoxins - blue copper proteins"/>
    <property type="match status" value="1"/>
</dbReference>
<dbReference type="Proteomes" id="UP000009169">
    <property type="component" value="Unassembled WGS sequence"/>
</dbReference>
<name>F2PK88_TRIEC</name>
<dbReference type="SUPFAM" id="SSF49503">
    <property type="entry name" value="Cupredoxins"/>
    <property type="match status" value="1"/>
</dbReference>
<dbReference type="AlphaFoldDB" id="F2PK88"/>
<dbReference type="EMBL" id="DS995721">
    <property type="protein sequence ID" value="EGE02306.1"/>
    <property type="molecule type" value="Genomic_DNA"/>
</dbReference>
<feature type="chain" id="PRO_5003284624" evidence="2">
    <location>
        <begin position="20"/>
        <end position="260"/>
    </location>
</feature>
<evidence type="ECO:0000313" key="3">
    <source>
        <dbReference type="EMBL" id="EGE02306.1"/>
    </source>
</evidence>
<keyword evidence="4" id="KW-1185">Reference proteome</keyword>
<dbReference type="InterPro" id="IPR008972">
    <property type="entry name" value="Cupredoxin"/>
</dbReference>
<gene>
    <name evidence="3" type="ORF">TEQG_01344</name>
</gene>
<feature type="compositionally biased region" description="Low complexity" evidence="1">
    <location>
        <begin position="219"/>
        <end position="239"/>
    </location>
</feature>
<feature type="signal peptide" evidence="2">
    <location>
        <begin position="1"/>
        <end position="19"/>
    </location>
</feature>
<evidence type="ECO:0000256" key="2">
    <source>
        <dbReference type="SAM" id="SignalP"/>
    </source>
</evidence>
<organism evidence="3 4">
    <name type="scientific">Trichophyton equinum (strain ATCC MYA-4606 / CBS 127.97)</name>
    <name type="common">Horse ringworm fungus</name>
    <dbReference type="NCBI Taxonomy" id="559882"/>
    <lineage>
        <taxon>Eukaryota</taxon>
        <taxon>Fungi</taxon>
        <taxon>Dikarya</taxon>
        <taxon>Ascomycota</taxon>
        <taxon>Pezizomycotina</taxon>
        <taxon>Eurotiomycetes</taxon>
        <taxon>Eurotiomycetidae</taxon>
        <taxon>Onygenales</taxon>
        <taxon>Arthrodermataceae</taxon>
        <taxon>Trichophyton</taxon>
    </lineage>
</organism>
<feature type="region of interest" description="Disordered" evidence="1">
    <location>
        <begin position="136"/>
        <end position="239"/>
    </location>
</feature>
<reference evidence="4" key="1">
    <citation type="journal article" date="2012" name="MBio">
        <title>Comparative genome analysis of Trichophyton rubrum and related dermatophytes reveals candidate genes involved in infection.</title>
        <authorList>
            <person name="Martinez D.A."/>
            <person name="Oliver B.G."/>
            <person name="Graeser Y."/>
            <person name="Goldberg J.M."/>
            <person name="Li W."/>
            <person name="Martinez-Rossi N.M."/>
            <person name="Monod M."/>
            <person name="Shelest E."/>
            <person name="Barton R.C."/>
            <person name="Birch E."/>
            <person name="Brakhage A.A."/>
            <person name="Chen Z."/>
            <person name="Gurr S.J."/>
            <person name="Heiman D."/>
            <person name="Heitman J."/>
            <person name="Kosti I."/>
            <person name="Rossi A."/>
            <person name="Saif S."/>
            <person name="Samalova M."/>
            <person name="Saunders C.W."/>
            <person name="Shea T."/>
            <person name="Summerbell R.C."/>
            <person name="Xu J."/>
            <person name="Young S."/>
            <person name="Zeng Q."/>
            <person name="Birren B.W."/>
            <person name="Cuomo C.A."/>
            <person name="White T.C."/>
        </authorList>
    </citation>
    <scope>NUCLEOTIDE SEQUENCE [LARGE SCALE GENOMIC DNA]</scope>
    <source>
        <strain evidence="4">ATCC MYA-4606 / CBS 127.97</strain>
    </source>
</reference>
<dbReference type="OrthoDB" id="2331100at2759"/>
<sequence>MVATKSVLSAVALAGVAAAETIDVMVGQGGLKFVPDNIKAKAGDEVVFHFVMGHHDVTLGRYDSPCMPIQGESIWSGVIDTVEKGKGVTFTVPIEDDKTKWIYCSVAKHCQNGMSLVINEPSSGDNQADYKDRAKIVPQSGAPTQVKGGTLGGSGGSGGSSSSSGSSSATSSGSSSGTTSAPTPTSGNSSSSPSSTSGSDSSNTQSVPDATLIPSGSIPSATGSGSQSSTPTASPGAAAGLKGSAVLAGVVALGAWIGLL</sequence>
<protein>
    <submittedName>
        <fullName evidence="3">Extracellular serine-rich protein</fullName>
    </submittedName>
</protein>
<feature type="compositionally biased region" description="Low complexity" evidence="1">
    <location>
        <begin position="160"/>
        <end position="204"/>
    </location>
</feature>